<gene>
    <name evidence="2" type="ORF">K8U88_06855</name>
</gene>
<dbReference type="Pfam" id="PF13274">
    <property type="entry name" value="SocA_Panacea"/>
    <property type="match status" value="1"/>
</dbReference>
<comment type="caution">
    <text evidence="2">The sequence shown here is derived from an EMBL/GenBank/DDBJ whole genome shotgun (WGS) entry which is preliminary data.</text>
</comment>
<dbReference type="EMBL" id="DYXN01000100">
    <property type="protein sequence ID" value="HJE87290.1"/>
    <property type="molecule type" value="Genomic_DNA"/>
</dbReference>
<feature type="domain" description="Antitoxin SocA-like Panacea" evidence="1">
    <location>
        <begin position="34"/>
        <end position="125"/>
    </location>
</feature>
<reference evidence="2" key="2">
    <citation type="submission" date="2021-09" db="EMBL/GenBank/DDBJ databases">
        <authorList>
            <person name="Gilroy R."/>
        </authorList>
    </citation>
    <scope>NUCLEOTIDE SEQUENCE</scope>
    <source>
        <strain evidence="2">CHK173-2145</strain>
    </source>
</reference>
<dbReference type="AlphaFoldDB" id="A0A921F3B8"/>
<accession>A0A921F3B8</accession>
<proteinExistence type="predicted"/>
<sequence>MKVKRMVNWLRVQSEAQMGMYGAEELTQWKAMALLYYIQGTYLAMYGVPAFKDAIVIEKNGPVVAAIQHKYRDRIRIVGKIGKKAWADDMYIEDHQPQLLDVLHAVWLAYGDMSTIELRQQMLQEKPCQETKVGQAIDLDRLTAYFQTDIVEFPQATVDDPVVDAVHVEPVS</sequence>
<reference evidence="2" key="1">
    <citation type="journal article" date="2021" name="PeerJ">
        <title>Extensive microbial diversity within the chicken gut microbiome revealed by metagenomics and culture.</title>
        <authorList>
            <person name="Gilroy R."/>
            <person name="Ravi A."/>
            <person name="Getino M."/>
            <person name="Pursley I."/>
            <person name="Horton D.L."/>
            <person name="Alikhan N.F."/>
            <person name="Baker D."/>
            <person name="Gharbi K."/>
            <person name="Hall N."/>
            <person name="Watson M."/>
            <person name="Adriaenssens E.M."/>
            <person name="Foster-Nyarko E."/>
            <person name="Jarju S."/>
            <person name="Secka A."/>
            <person name="Antonio M."/>
            <person name="Oren A."/>
            <person name="Chaudhuri R.R."/>
            <person name="La Ragione R."/>
            <person name="Hildebrand F."/>
            <person name="Pallen M.J."/>
        </authorList>
    </citation>
    <scope>NUCLEOTIDE SEQUENCE</scope>
    <source>
        <strain evidence="2">CHK173-2145</strain>
    </source>
</reference>
<dbReference type="InterPro" id="IPR025272">
    <property type="entry name" value="SocA_Panacea"/>
</dbReference>
<dbReference type="Proteomes" id="UP000721920">
    <property type="component" value="Unassembled WGS sequence"/>
</dbReference>
<name>A0A921F3B8_9LACO</name>
<organism evidence="2 3">
    <name type="scientific">Levilactobacillus hammesii</name>
    <dbReference type="NCBI Taxonomy" id="267633"/>
    <lineage>
        <taxon>Bacteria</taxon>
        <taxon>Bacillati</taxon>
        <taxon>Bacillota</taxon>
        <taxon>Bacilli</taxon>
        <taxon>Lactobacillales</taxon>
        <taxon>Lactobacillaceae</taxon>
        <taxon>Levilactobacillus</taxon>
    </lineage>
</organism>
<evidence type="ECO:0000313" key="3">
    <source>
        <dbReference type="Proteomes" id="UP000721920"/>
    </source>
</evidence>
<protein>
    <submittedName>
        <fullName evidence="2">DUF4065 domain-containing protein</fullName>
    </submittedName>
</protein>
<evidence type="ECO:0000313" key="2">
    <source>
        <dbReference type="EMBL" id="HJE87290.1"/>
    </source>
</evidence>
<evidence type="ECO:0000259" key="1">
    <source>
        <dbReference type="Pfam" id="PF13274"/>
    </source>
</evidence>